<dbReference type="RefSeq" id="WP_131155581.1">
    <property type="nucleotide sequence ID" value="NZ_CP036402.1"/>
</dbReference>
<reference evidence="2 3" key="1">
    <citation type="submission" date="2019-01" db="EMBL/GenBank/DDBJ databases">
        <title>Egibacter rhizosphaerae EGI 80759T.</title>
        <authorList>
            <person name="Chen D.-D."/>
            <person name="Tian Y."/>
            <person name="Jiao J.-Y."/>
            <person name="Zhang X.-T."/>
            <person name="Zhang Y.-G."/>
            <person name="Zhang Y."/>
            <person name="Xiao M."/>
            <person name="Shu W.-S."/>
            <person name="Li W.-J."/>
        </authorList>
    </citation>
    <scope>NUCLEOTIDE SEQUENCE [LARGE SCALE GENOMIC DNA]</scope>
    <source>
        <strain evidence="2 3">EGI 80759</strain>
    </source>
</reference>
<organism evidence="2 3">
    <name type="scientific">Egibacter rhizosphaerae</name>
    <dbReference type="NCBI Taxonomy" id="1670831"/>
    <lineage>
        <taxon>Bacteria</taxon>
        <taxon>Bacillati</taxon>
        <taxon>Actinomycetota</taxon>
        <taxon>Nitriliruptoria</taxon>
        <taxon>Egibacterales</taxon>
        <taxon>Egibacteraceae</taxon>
        <taxon>Egibacter</taxon>
    </lineage>
</organism>
<evidence type="ECO:0000256" key="1">
    <source>
        <dbReference type="SAM" id="Phobius"/>
    </source>
</evidence>
<evidence type="ECO:0000313" key="2">
    <source>
        <dbReference type="EMBL" id="QBI20586.1"/>
    </source>
</evidence>
<dbReference type="InterPro" id="IPR018723">
    <property type="entry name" value="DUF2254_membrane"/>
</dbReference>
<dbReference type="OrthoDB" id="2955631at2"/>
<dbReference type="KEGG" id="erz:ER308_14135"/>
<feature type="transmembrane region" description="Helical" evidence="1">
    <location>
        <begin position="140"/>
        <end position="159"/>
    </location>
</feature>
<proteinExistence type="predicted"/>
<accession>A0A411YHK7</accession>
<dbReference type="Pfam" id="PF10011">
    <property type="entry name" value="DUF2254"/>
    <property type="match status" value="1"/>
</dbReference>
<dbReference type="EMBL" id="CP036402">
    <property type="protein sequence ID" value="QBI20586.1"/>
    <property type="molecule type" value="Genomic_DNA"/>
</dbReference>
<feature type="transmembrane region" description="Helical" evidence="1">
    <location>
        <begin position="56"/>
        <end position="79"/>
    </location>
</feature>
<feature type="transmembrane region" description="Helical" evidence="1">
    <location>
        <begin position="100"/>
        <end position="120"/>
    </location>
</feature>
<name>A0A411YHK7_9ACTN</name>
<gene>
    <name evidence="2" type="ORF">ER308_14135</name>
</gene>
<dbReference type="Proteomes" id="UP000291469">
    <property type="component" value="Chromosome"/>
</dbReference>
<sequence>MPDHEAILARLRSSILIRPLAFVIAGAVLALFMLAVDADPNVGLPTGVAFEPESARLLYGTLAGAVLTVAGITFWVRAASVQLAAAQYSPRVVHGFLSDWFQQSMMGLLVGIFTYIVIVFRAIPSSNGIAARAAATPDLAVMLGVILAGGSVLVILVAIRNAVASMQPGALARRITDLTVERIREAHRARVEDSGIAHAGADVLPTGAGYVVRASNTGWVQRIRVNELLGAMPEGTVVRLKVRVGLFVVRGRPLCTVWQGDRPHTLSERAVDAQVQKAVQLGRTRILASDVDYGIQQLVDVAIASLSQGSADAGSAYEVIIHLEIVLRELLERDLPPTVTVDEQNRVVVRVRDFTFDDYVTEAFDRLRLTAAPHPQVAGAVLSSIGALVYDAHELGRPQRATPLRRQASLQLRSCEAAGLLDHDLEQLHVIADRWGLAAAA</sequence>
<keyword evidence="1" id="KW-0472">Membrane</keyword>
<protein>
    <submittedName>
        <fullName evidence="2">DUF2254 domain-containing protein</fullName>
    </submittedName>
</protein>
<keyword evidence="1" id="KW-0812">Transmembrane</keyword>
<dbReference type="AlphaFoldDB" id="A0A411YHK7"/>
<keyword evidence="1" id="KW-1133">Transmembrane helix</keyword>
<feature type="transmembrane region" description="Helical" evidence="1">
    <location>
        <begin position="15"/>
        <end position="36"/>
    </location>
</feature>
<evidence type="ECO:0000313" key="3">
    <source>
        <dbReference type="Proteomes" id="UP000291469"/>
    </source>
</evidence>
<keyword evidence="3" id="KW-1185">Reference proteome</keyword>